<dbReference type="AlphaFoldDB" id="A0A7R8CI90"/>
<evidence type="ECO:0000313" key="2">
    <source>
        <dbReference type="Proteomes" id="UP000675881"/>
    </source>
</evidence>
<dbReference type="Proteomes" id="UP000675881">
    <property type="component" value="Chromosome 10"/>
</dbReference>
<keyword evidence="2" id="KW-1185">Reference proteome</keyword>
<gene>
    <name evidence="1" type="ORF">LSAA_2507</name>
</gene>
<accession>A0A7R8CI90</accession>
<protein>
    <submittedName>
        <fullName evidence="1">(salmon louse) hypothetical protein</fullName>
    </submittedName>
</protein>
<proteinExistence type="predicted"/>
<evidence type="ECO:0000313" key="1">
    <source>
        <dbReference type="EMBL" id="CAF2793450.1"/>
    </source>
</evidence>
<sequence length="142" mass="16414">MKLGLKRIYDQSWIHLIVEFQDDFQIEGGRLTDVKTGHSRKISRLKGAVELMVKLGIDMRCTVDSFEKFQEDFQVEGGRLTNGKKLGSDMRCTVDLFERLYSWIYPYGFQEDFQVEGGRLTDGKTGSDMRCTVDLFKRPKAD</sequence>
<name>A0A7R8CI90_LEPSM</name>
<reference evidence="1" key="1">
    <citation type="submission" date="2021-02" db="EMBL/GenBank/DDBJ databases">
        <authorList>
            <person name="Bekaert M."/>
        </authorList>
    </citation>
    <scope>NUCLEOTIDE SEQUENCE</scope>
    <source>
        <strain evidence="1">IoA-00</strain>
    </source>
</reference>
<dbReference type="EMBL" id="HG994589">
    <property type="protein sequence ID" value="CAF2793450.1"/>
    <property type="molecule type" value="Genomic_DNA"/>
</dbReference>
<organism evidence="1 2">
    <name type="scientific">Lepeophtheirus salmonis</name>
    <name type="common">Salmon louse</name>
    <name type="synonym">Caligus salmonis</name>
    <dbReference type="NCBI Taxonomy" id="72036"/>
    <lineage>
        <taxon>Eukaryota</taxon>
        <taxon>Metazoa</taxon>
        <taxon>Ecdysozoa</taxon>
        <taxon>Arthropoda</taxon>
        <taxon>Crustacea</taxon>
        <taxon>Multicrustacea</taxon>
        <taxon>Hexanauplia</taxon>
        <taxon>Copepoda</taxon>
        <taxon>Siphonostomatoida</taxon>
        <taxon>Caligidae</taxon>
        <taxon>Lepeophtheirus</taxon>
    </lineage>
</organism>